<organism evidence="1 2">
    <name type="scientific">Dentipellis fragilis</name>
    <dbReference type="NCBI Taxonomy" id="205917"/>
    <lineage>
        <taxon>Eukaryota</taxon>
        <taxon>Fungi</taxon>
        <taxon>Dikarya</taxon>
        <taxon>Basidiomycota</taxon>
        <taxon>Agaricomycotina</taxon>
        <taxon>Agaricomycetes</taxon>
        <taxon>Russulales</taxon>
        <taxon>Hericiaceae</taxon>
        <taxon>Dentipellis</taxon>
    </lineage>
</organism>
<reference evidence="1 2" key="1">
    <citation type="submission" date="2019-02" db="EMBL/GenBank/DDBJ databases">
        <title>Genome sequencing of the rare red list fungi Dentipellis fragilis.</title>
        <authorList>
            <person name="Buettner E."/>
            <person name="Kellner H."/>
        </authorList>
    </citation>
    <scope>NUCLEOTIDE SEQUENCE [LARGE SCALE GENOMIC DNA]</scope>
    <source>
        <strain evidence="1 2">DSM 105465</strain>
    </source>
</reference>
<dbReference type="Proteomes" id="UP000298327">
    <property type="component" value="Unassembled WGS sequence"/>
</dbReference>
<accession>A0A4Y9YZK0</accession>
<comment type="caution">
    <text evidence="1">The sequence shown here is derived from an EMBL/GenBank/DDBJ whole genome shotgun (WGS) entry which is preliminary data.</text>
</comment>
<protein>
    <submittedName>
        <fullName evidence="1">Uncharacterized protein</fullName>
    </submittedName>
</protein>
<name>A0A4Y9YZK0_9AGAM</name>
<dbReference type="EMBL" id="SEOQ01000238">
    <property type="protein sequence ID" value="TFY66549.1"/>
    <property type="molecule type" value="Genomic_DNA"/>
</dbReference>
<keyword evidence="2" id="KW-1185">Reference proteome</keyword>
<gene>
    <name evidence="1" type="ORF">EVG20_g4540</name>
</gene>
<evidence type="ECO:0000313" key="2">
    <source>
        <dbReference type="Proteomes" id="UP000298327"/>
    </source>
</evidence>
<proteinExistence type="predicted"/>
<sequence>MLAPTDPSRPVASTRVTATHRYSPTCCQRQPSVNVIVESTIRMSSSQQSSCERDTVSRHLFCYIAIQLQDTHKGIFQSLRILLPRLQQDRFVLTSKNHHRDLLQSATLAEQNPWAGSSVCQNRTRSDLGRGAYTLFLPIPTPQAIICRPDVDGAIPFQHQRVCLTGHSPFAIRAVTSPRSPLPEEVQASPASGDALFERPPRAERRTCSLKTVRARRFLHNWQLCATTKQRRPRG</sequence>
<evidence type="ECO:0000313" key="1">
    <source>
        <dbReference type="EMBL" id="TFY66549.1"/>
    </source>
</evidence>
<dbReference type="AlphaFoldDB" id="A0A4Y9YZK0"/>